<evidence type="ECO:0000313" key="1">
    <source>
        <dbReference type="EMBL" id="BAH76533.1"/>
    </source>
</evidence>
<gene>
    <name evidence="1" type="ordered locus">DMR_30420</name>
</gene>
<dbReference type="RefSeq" id="WP_015861693.1">
    <property type="nucleotide sequence ID" value="NC_012796.1"/>
</dbReference>
<proteinExistence type="predicted"/>
<accession>C4XIF8</accession>
<keyword evidence="2" id="KW-1185">Reference proteome</keyword>
<dbReference type="HOGENOM" id="CLU_1913689_0_0_7"/>
<reference evidence="1 2" key="1">
    <citation type="journal article" date="2009" name="Genome Res.">
        <title>Whole genome sequence of Desulfovibrio magneticus strain RS-1 revealed common gene clusters in magnetotactic bacteria.</title>
        <authorList>
            <person name="Nakazawa H."/>
            <person name="Arakaki A."/>
            <person name="Narita-Yamada S."/>
            <person name="Yashiro I."/>
            <person name="Jinno K."/>
            <person name="Aoki N."/>
            <person name="Tsuruyama A."/>
            <person name="Okamura Y."/>
            <person name="Tanikawa S."/>
            <person name="Fujita N."/>
            <person name="Takeyama H."/>
            <person name="Matsunaga T."/>
        </authorList>
    </citation>
    <scope>NUCLEOTIDE SEQUENCE [LARGE SCALE GENOMIC DNA]</scope>
    <source>
        <strain evidence="2">ATCC 700980 / DSM 13731 / RS-1</strain>
    </source>
</reference>
<dbReference type="eggNOG" id="ENOG5031EN5">
    <property type="taxonomic scope" value="Bacteria"/>
</dbReference>
<organism evidence="1 2">
    <name type="scientific">Solidesulfovibrio magneticus (strain ATCC 700980 / DSM 13731 / RS-1)</name>
    <name type="common">Desulfovibrio magneticus</name>
    <dbReference type="NCBI Taxonomy" id="573370"/>
    <lineage>
        <taxon>Bacteria</taxon>
        <taxon>Pseudomonadati</taxon>
        <taxon>Thermodesulfobacteriota</taxon>
        <taxon>Desulfovibrionia</taxon>
        <taxon>Desulfovibrionales</taxon>
        <taxon>Desulfovibrionaceae</taxon>
        <taxon>Solidesulfovibrio</taxon>
    </lineage>
</organism>
<protein>
    <submittedName>
        <fullName evidence="1">Uncharacterized protein</fullName>
    </submittedName>
</protein>
<dbReference type="EMBL" id="AP010904">
    <property type="protein sequence ID" value="BAH76533.1"/>
    <property type="molecule type" value="Genomic_DNA"/>
</dbReference>
<evidence type="ECO:0000313" key="2">
    <source>
        <dbReference type="Proteomes" id="UP000009071"/>
    </source>
</evidence>
<dbReference type="AlphaFoldDB" id="C4XIF8"/>
<name>C4XIF8_SOLM1</name>
<dbReference type="KEGG" id="dma:DMR_30420"/>
<dbReference type="Proteomes" id="UP000009071">
    <property type="component" value="Chromosome"/>
</dbReference>
<sequence>MSNKLRTITPDQLKEMAIDFINNHKSSDGTTIGVDIKDMCSHFSVSKSIARDVFIEAVNLGLRNVKLDAQKTKKPSSENGCINAKGVYIITKKVFTEFNNSLEDERKFKINDKFNLTLDGEKIVLERVEDES</sequence>